<dbReference type="Proteomes" id="UP000289193">
    <property type="component" value="Unassembled WGS sequence"/>
</dbReference>
<feature type="transmembrane region" description="Helical" evidence="4">
    <location>
        <begin position="300"/>
        <end position="321"/>
    </location>
</feature>
<dbReference type="AlphaFoldDB" id="A0AAX2A8L7"/>
<reference evidence="6 8" key="2">
    <citation type="submission" date="2018-07" db="EMBL/GenBank/DDBJ databases">
        <title>Complete genome of the Arcobacter bivalviorum type strain LMG 26154.</title>
        <authorList>
            <person name="Miller W.G."/>
            <person name="Yee E."/>
            <person name="Bono J.L."/>
        </authorList>
    </citation>
    <scope>NUCLEOTIDE SEQUENCE [LARGE SCALE GENOMIC DNA]</scope>
    <source>
        <strain evidence="6 8">LMG 26154</strain>
    </source>
</reference>
<feature type="transmembrane region" description="Helical" evidence="4">
    <location>
        <begin position="132"/>
        <end position="153"/>
    </location>
</feature>
<dbReference type="PANTHER" id="PTHR23537:SF1">
    <property type="entry name" value="SUGAR TRANSPORTER"/>
    <property type="match status" value="1"/>
</dbReference>
<feature type="transmembrane region" description="Helical" evidence="4">
    <location>
        <begin position="74"/>
        <end position="93"/>
    </location>
</feature>
<evidence type="ECO:0000313" key="6">
    <source>
        <dbReference type="EMBL" id="AXH13555.1"/>
    </source>
</evidence>
<feature type="transmembrane region" description="Helical" evidence="4">
    <location>
        <begin position="165"/>
        <end position="182"/>
    </location>
</feature>
<dbReference type="RefSeq" id="WP_114840334.1">
    <property type="nucleotide sequence ID" value="NZ_CP031217.1"/>
</dbReference>
<dbReference type="GO" id="GO:0005886">
    <property type="term" value="C:plasma membrane"/>
    <property type="evidence" value="ECO:0007669"/>
    <property type="project" value="TreeGrafter"/>
</dbReference>
<evidence type="ECO:0000259" key="5">
    <source>
        <dbReference type="PROSITE" id="PS50850"/>
    </source>
</evidence>
<dbReference type="InterPro" id="IPR020846">
    <property type="entry name" value="MFS_dom"/>
</dbReference>
<dbReference type="KEGG" id="hbv:ABIV_2589"/>
<feature type="transmembrane region" description="Helical" evidence="4">
    <location>
        <begin position="276"/>
        <end position="294"/>
    </location>
</feature>
<feature type="transmembrane region" description="Helical" evidence="4">
    <location>
        <begin position="203"/>
        <end position="226"/>
    </location>
</feature>
<keyword evidence="2 4" id="KW-1133">Transmembrane helix</keyword>
<feature type="transmembrane region" description="Helical" evidence="4">
    <location>
        <begin position="365"/>
        <end position="383"/>
    </location>
</feature>
<sequence length="392" mass="43986">MKPYIKSIIASFLVILACLGFGRFSFGMVLPNLQESLNISTTQAGFIGTSNFIGYFVGIFFANYLYRKFSTHRLVFTTILLQAFSMFLMILTTNYILVSFFYSFSGFFSAISNIAIMAYISNVIPKNVRGKALGIIVSASGLAIVLSGQIVPFTQKLVKDVPWESAWLVFCLILVLVSFFSQPGIKKHANHTISDINFKTKEFLFTSSFWKIAFVYMVFGFSYSIYVTFFVSAVIEKYDFSTQISGNFWTLLGFMSIFSGILFGTIADKIGAYKTLIFVYLLQTIAHATLAFSLPSYSIWLSAIFFGISVWSIPSLVTLLCSIEFDKKMTAKVFSFVTILFAILQAFGPFIAGLIHDISKDYSDVFMITSFLTLITVFISFIFSKDKIVSKT</sequence>
<evidence type="ECO:0000313" key="7">
    <source>
        <dbReference type="EMBL" id="RXK09839.1"/>
    </source>
</evidence>
<dbReference type="PANTHER" id="PTHR23537">
    <property type="match status" value="1"/>
</dbReference>
<dbReference type="EMBL" id="PDKM01000004">
    <property type="protein sequence ID" value="RXK09839.1"/>
    <property type="molecule type" value="Genomic_DNA"/>
</dbReference>
<protein>
    <submittedName>
        <fullName evidence="6">Major facilitator superfamily transporter</fullName>
    </submittedName>
</protein>
<keyword evidence="1 4" id="KW-0812">Transmembrane</keyword>
<accession>A0AAX2A8L7</accession>
<reference evidence="7 9" key="1">
    <citation type="submission" date="2017-10" db="EMBL/GenBank/DDBJ databases">
        <title>Genomics of the genus Arcobacter.</title>
        <authorList>
            <person name="Perez-Cataluna A."/>
            <person name="Figueras M.J."/>
        </authorList>
    </citation>
    <scope>NUCLEOTIDE SEQUENCE [LARGE SCALE GENOMIC DNA]</scope>
    <source>
        <strain evidence="7 9">CECT 7835</strain>
    </source>
</reference>
<feature type="transmembrane region" description="Helical" evidence="4">
    <location>
        <begin position="246"/>
        <end position="264"/>
    </location>
</feature>
<evidence type="ECO:0000256" key="2">
    <source>
        <dbReference type="ARBA" id="ARBA00022989"/>
    </source>
</evidence>
<dbReference type="GO" id="GO:0022857">
    <property type="term" value="F:transmembrane transporter activity"/>
    <property type="evidence" value="ECO:0007669"/>
    <property type="project" value="InterPro"/>
</dbReference>
<feature type="transmembrane region" description="Helical" evidence="4">
    <location>
        <begin position="333"/>
        <end position="353"/>
    </location>
</feature>
<proteinExistence type="predicted"/>
<dbReference type="Pfam" id="PF06779">
    <property type="entry name" value="MFS_4"/>
    <property type="match status" value="1"/>
</dbReference>
<dbReference type="PROSITE" id="PS51257">
    <property type="entry name" value="PROKAR_LIPOPROTEIN"/>
    <property type="match status" value="1"/>
</dbReference>
<feature type="domain" description="Major facilitator superfamily (MFS) profile" evidence="5">
    <location>
        <begin position="6"/>
        <end position="388"/>
    </location>
</feature>
<evidence type="ECO:0000256" key="1">
    <source>
        <dbReference type="ARBA" id="ARBA00022692"/>
    </source>
</evidence>
<evidence type="ECO:0000256" key="3">
    <source>
        <dbReference type="ARBA" id="ARBA00023136"/>
    </source>
</evidence>
<evidence type="ECO:0000256" key="4">
    <source>
        <dbReference type="SAM" id="Phobius"/>
    </source>
</evidence>
<feature type="transmembrane region" description="Helical" evidence="4">
    <location>
        <begin position="43"/>
        <end position="62"/>
    </location>
</feature>
<organism evidence="7 9">
    <name type="scientific">Halarcobacter bivalviorum</name>
    <dbReference type="NCBI Taxonomy" id="663364"/>
    <lineage>
        <taxon>Bacteria</taxon>
        <taxon>Pseudomonadati</taxon>
        <taxon>Campylobacterota</taxon>
        <taxon>Epsilonproteobacteria</taxon>
        <taxon>Campylobacterales</taxon>
        <taxon>Arcobacteraceae</taxon>
        <taxon>Halarcobacter</taxon>
    </lineage>
</organism>
<keyword evidence="3 4" id="KW-0472">Membrane</keyword>
<dbReference type="EMBL" id="CP031217">
    <property type="protein sequence ID" value="AXH13555.1"/>
    <property type="molecule type" value="Genomic_DNA"/>
</dbReference>
<dbReference type="PROSITE" id="PS50850">
    <property type="entry name" value="MFS"/>
    <property type="match status" value="1"/>
</dbReference>
<evidence type="ECO:0000313" key="8">
    <source>
        <dbReference type="Proteomes" id="UP000253850"/>
    </source>
</evidence>
<feature type="transmembrane region" description="Helical" evidence="4">
    <location>
        <begin position="99"/>
        <end position="120"/>
    </location>
</feature>
<dbReference type="Gene3D" id="1.20.1250.20">
    <property type="entry name" value="MFS general substrate transporter like domains"/>
    <property type="match status" value="2"/>
</dbReference>
<name>A0AAX2A8L7_9BACT</name>
<gene>
    <name evidence="6" type="ORF">ABIV_2589</name>
    <name evidence="7" type="ORF">CRV05_08905</name>
</gene>
<evidence type="ECO:0000313" key="9">
    <source>
        <dbReference type="Proteomes" id="UP000289193"/>
    </source>
</evidence>
<dbReference type="InterPro" id="IPR036259">
    <property type="entry name" value="MFS_trans_sf"/>
</dbReference>
<dbReference type="InterPro" id="IPR010645">
    <property type="entry name" value="MFS_4"/>
</dbReference>
<dbReference type="SUPFAM" id="SSF103473">
    <property type="entry name" value="MFS general substrate transporter"/>
    <property type="match status" value="1"/>
</dbReference>
<keyword evidence="9" id="KW-1185">Reference proteome</keyword>
<dbReference type="Proteomes" id="UP000253850">
    <property type="component" value="Chromosome"/>
</dbReference>